<reference evidence="7 8" key="1">
    <citation type="submission" date="2019-09" db="EMBL/GenBank/DDBJ databases">
        <title>Goodfellowia gen. nov., a new genus of the Pseudonocardineae related to Actinoalloteichus, containing Goodfellowia coeruleoviolacea gen. nov., comb. nov. gen. nov., comb. nov.</title>
        <authorList>
            <person name="Labeda D."/>
        </authorList>
    </citation>
    <scope>NUCLEOTIDE SEQUENCE [LARGE SCALE GENOMIC DNA]</scope>
    <source>
        <strain evidence="7 8">AN110305</strain>
    </source>
</reference>
<dbReference type="AlphaFoldDB" id="A0A5B2WUL7"/>
<dbReference type="PANTHER" id="PTHR42913:SF3">
    <property type="entry name" value="64 KDA MITOCHONDRIAL NADH DEHYDROGENASE (EUROFUNG)"/>
    <property type="match status" value="1"/>
</dbReference>
<evidence type="ECO:0000313" key="8">
    <source>
        <dbReference type="Proteomes" id="UP000323454"/>
    </source>
</evidence>
<dbReference type="EMBL" id="VUOB01000058">
    <property type="protein sequence ID" value="KAA2255225.1"/>
    <property type="molecule type" value="Genomic_DNA"/>
</dbReference>
<evidence type="ECO:0000256" key="3">
    <source>
        <dbReference type="ARBA" id="ARBA00022630"/>
    </source>
</evidence>
<dbReference type="RefSeq" id="WP_149852979.1">
    <property type="nucleotide sequence ID" value="NZ_VUOB01000058.1"/>
</dbReference>
<evidence type="ECO:0000256" key="5">
    <source>
        <dbReference type="ARBA" id="ARBA00023002"/>
    </source>
</evidence>
<evidence type="ECO:0000256" key="4">
    <source>
        <dbReference type="ARBA" id="ARBA00022827"/>
    </source>
</evidence>
<keyword evidence="4" id="KW-0274">FAD</keyword>
<evidence type="ECO:0000259" key="6">
    <source>
        <dbReference type="Pfam" id="PF07992"/>
    </source>
</evidence>
<dbReference type="Proteomes" id="UP000323454">
    <property type="component" value="Unassembled WGS sequence"/>
</dbReference>
<sequence>MTHRIVVLGAGYAGLSAANRAARQLRSGRVTLVNASDGFVHRVRLHEVGAGRDLPDLPLADLTRGTGVELVVGRVGAIDPAAREVRVDTADGSLALGYDALVYALGSAADTDAVPGVAEHADTVAGVADATAFRARVAAIAGDGGAIAVVGAGSTGIEAATELAETHRGLLVRLVSAGEPGDWLSPRARAHLRRVFDRLGVEVVAGEKVVEVTGDAVVLADGRRVLADGTLWTTGFRVSPLAEVAGLAVDATGRVLVDGTLRSVSHPDVHVVGDAASVRGPGGRELRMACATALPMGRQAADAIVAGFAGREPRPLRFRYGAQSLSLGRLDGLVQFVRADDTPHGPILTGRAAALFKETVMRSTIQLVRHPALYPRIGSSAGQ</sequence>
<dbReference type="PRINTS" id="PR00469">
    <property type="entry name" value="PNDRDTASEII"/>
</dbReference>
<keyword evidence="3" id="KW-0285">Flavoprotein</keyword>
<feature type="domain" description="FAD/NAD(P)-binding" evidence="6">
    <location>
        <begin position="4"/>
        <end position="281"/>
    </location>
</feature>
<dbReference type="GO" id="GO:0003955">
    <property type="term" value="F:NAD(P)H dehydrogenase (quinone) activity"/>
    <property type="evidence" value="ECO:0007669"/>
    <property type="project" value="TreeGrafter"/>
</dbReference>
<reference evidence="7 8" key="2">
    <citation type="submission" date="2019-09" db="EMBL/GenBank/DDBJ databases">
        <authorList>
            <person name="Jin C."/>
        </authorList>
    </citation>
    <scope>NUCLEOTIDE SEQUENCE [LARGE SCALE GENOMIC DNA]</scope>
    <source>
        <strain evidence="7 8">AN110305</strain>
    </source>
</reference>
<keyword evidence="5" id="KW-0560">Oxidoreductase</keyword>
<dbReference type="Gene3D" id="3.50.50.100">
    <property type="match status" value="1"/>
</dbReference>
<dbReference type="InterPro" id="IPR051169">
    <property type="entry name" value="NADH-Q_oxidoreductase"/>
</dbReference>
<organism evidence="7 8">
    <name type="scientific">Solihabitans fulvus</name>
    <dbReference type="NCBI Taxonomy" id="1892852"/>
    <lineage>
        <taxon>Bacteria</taxon>
        <taxon>Bacillati</taxon>
        <taxon>Actinomycetota</taxon>
        <taxon>Actinomycetes</taxon>
        <taxon>Pseudonocardiales</taxon>
        <taxon>Pseudonocardiaceae</taxon>
        <taxon>Solihabitans</taxon>
    </lineage>
</organism>
<name>A0A5B2WUL7_9PSEU</name>
<keyword evidence="8" id="KW-1185">Reference proteome</keyword>
<proteinExistence type="inferred from homology"/>
<dbReference type="Pfam" id="PF07992">
    <property type="entry name" value="Pyr_redox_2"/>
    <property type="match status" value="1"/>
</dbReference>
<accession>A0A5B2WUL7</accession>
<dbReference type="InterPro" id="IPR036188">
    <property type="entry name" value="FAD/NAD-bd_sf"/>
</dbReference>
<dbReference type="InterPro" id="IPR023753">
    <property type="entry name" value="FAD/NAD-binding_dom"/>
</dbReference>
<evidence type="ECO:0000256" key="1">
    <source>
        <dbReference type="ARBA" id="ARBA00001974"/>
    </source>
</evidence>
<comment type="caution">
    <text evidence="7">The sequence shown here is derived from an EMBL/GenBank/DDBJ whole genome shotgun (WGS) entry which is preliminary data.</text>
</comment>
<dbReference type="SUPFAM" id="SSF51905">
    <property type="entry name" value="FAD/NAD(P)-binding domain"/>
    <property type="match status" value="1"/>
</dbReference>
<comment type="cofactor">
    <cofactor evidence="1">
        <name>FAD</name>
        <dbReference type="ChEBI" id="CHEBI:57692"/>
    </cofactor>
</comment>
<dbReference type="GO" id="GO:0019646">
    <property type="term" value="P:aerobic electron transport chain"/>
    <property type="evidence" value="ECO:0007669"/>
    <property type="project" value="TreeGrafter"/>
</dbReference>
<protein>
    <submittedName>
        <fullName evidence="7">Oxidoreductase</fullName>
    </submittedName>
</protein>
<comment type="similarity">
    <text evidence="2">Belongs to the NADH dehydrogenase family.</text>
</comment>
<gene>
    <name evidence="7" type="ORF">F0L68_28810</name>
</gene>
<evidence type="ECO:0000256" key="2">
    <source>
        <dbReference type="ARBA" id="ARBA00005272"/>
    </source>
</evidence>
<dbReference type="PANTHER" id="PTHR42913">
    <property type="entry name" value="APOPTOSIS-INDUCING FACTOR 1"/>
    <property type="match status" value="1"/>
</dbReference>
<dbReference type="OrthoDB" id="9784880at2"/>
<evidence type="ECO:0000313" key="7">
    <source>
        <dbReference type="EMBL" id="KAA2255225.1"/>
    </source>
</evidence>
<dbReference type="PRINTS" id="PR00368">
    <property type="entry name" value="FADPNR"/>
</dbReference>